<name>A0A1I0HEF5_9BACI</name>
<dbReference type="RefSeq" id="WP_090872978.1">
    <property type="nucleotide sequence ID" value="NZ_FOHE01000033.1"/>
</dbReference>
<keyword evidence="2" id="KW-1185">Reference proteome</keyword>
<reference evidence="1" key="1">
    <citation type="submission" date="2016-10" db="EMBL/GenBank/DDBJ databases">
        <authorList>
            <person name="de Groot N.N."/>
        </authorList>
    </citation>
    <scope>NUCLEOTIDE SEQUENCE [LARGE SCALE GENOMIC DNA]</scope>
    <source>
        <strain evidence="1">IBRC-M 10780</strain>
    </source>
</reference>
<evidence type="ECO:0000313" key="1">
    <source>
        <dbReference type="EMBL" id="SET82147.1"/>
    </source>
</evidence>
<gene>
    <name evidence="1" type="ORF">SAMN05216389_1334</name>
</gene>
<dbReference type="EMBL" id="FOHE01000033">
    <property type="protein sequence ID" value="SET82147.1"/>
    <property type="molecule type" value="Genomic_DNA"/>
</dbReference>
<protein>
    <submittedName>
        <fullName evidence="1">Uncharacterized protein</fullName>
    </submittedName>
</protein>
<sequence length="173" mass="19369">MKNPAPIVIALLLLFIIAISVYTYKSEDTVIQNVSEVAKTTFHSNKEITTNYNNSGLAFFLPEGLEVEEEDANNAILTSGDQTYIVFYNQFEAPISDLNYLSASNDEAVLLESYEDDHKFGYVRLMPSESHEYELQVGIGGVKITTFTTTGTMERDTEQSMLIARSIVESEEN</sequence>
<organism evidence="1 2">
    <name type="scientific">Oceanobacillus limi</name>
    <dbReference type="NCBI Taxonomy" id="930131"/>
    <lineage>
        <taxon>Bacteria</taxon>
        <taxon>Bacillati</taxon>
        <taxon>Bacillota</taxon>
        <taxon>Bacilli</taxon>
        <taxon>Bacillales</taxon>
        <taxon>Bacillaceae</taxon>
        <taxon>Oceanobacillus</taxon>
    </lineage>
</organism>
<proteinExistence type="predicted"/>
<dbReference type="STRING" id="930131.SAMN05216389_1334"/>
<dbReference type="OrthoDB" id="2450230at2"/>
<dbReference type="AlphaFoldDB" id="A0A1I0HEF5"/>
<accession>A0A1I0HEF5</accession>
<evidence type="ECO:0000313" key="2">
    <source>
        <dbReference type="Proteomes" id="UP000198618"/>
    </source>
</evidence>
<dbReference type="Proteomes" id="UP000198618">
    <property type="component" value="Unassembled WGS sequence"/>
</dbReference>